<dbReference type="SUPFAM" id="SSF51344">
    <property type="entry name" value="Epsilon subunit of F1F0-ATP synthase N-terminal domain"/>
    <property type="match status" value="1"/>
</dbReference>
<gene>
    <name evidence="10" type="primary">atpC</name>
    <name evidence="13" type="ORF">A6A05_09320</name>
</gene>
<comment type="caution">
    <text evidence="13">The sequence shown here is derived from an EMBL/GenBank/DDBJ whole genome shotgun (WGS) entry which is preliminary data.</text>
</comment>
<dbReference type="AlphaFoldDB" id="A0A178MUP1"/>
<dbReference type="RefSeq" id="WP_068498687.1">
    <property type="nucleotide sequence ID" value="NZ_LWQU01000123.1"/>
</dbReference>
<evidence type="ECO:0000256" key="7">
    <source>
        <dbReference type="ARBA" id="ARBA00023136"/>
    </source>
</evidence>
<comment type="subunit">
    <text evidence="10 11">F-type ATPases have 2 components, CF(1) - the catalytic core - and CF(0) - the membrane proton channel. CF(1) has five subunits: alpha(3), beta(3), gamma(1), delta(1), epsilon(1). CF(0) has three main subunits: a, b and c.</text>
</comment>
<keyword evidence="9 10" id="KW-0066">ATP synthesis</keyword>
<evidence type="ECO:0000256" key="2">
    <source>
        <dbReference type="ARBA" id="ARBA00004184"/>
    </source>
</evidence>
<keyword evidence="5 10" id="KW-0375">Hydrogen ion transport</keyword>
<dbReference type="InterPro" id="IPR020546">
    <property type="entry name" value="ATP_synth_F1_dsu/esu_N"/>
</dbReference>
<dbReference type="HAMAP" id="MF_00530">
    <property type="entry name" value="ATP_synth_epsil_bac"/>
    <property type="match status" value="1"/>
</dbReference>
<dbReference type="PANTHER" id="PTHR13822:SF10">
    <property type="entry name" value="ATP SYNTHASE EPSILON CHAIN, CHLOROPLASTIC"/>
    <property type="match status" value="1"/>
</dbReference>
<organism evidence="13 14">
    <name type="scientific">Magnetospirillum moscoviense</name>
    <dbReference type="NCBI Taxonomy" id="1437059"/>
    <lineage>
        <taxon>Bacteria</taxon>
        <taxon>Pseudomonadati</taxon>
        <taxon>Pseudomonadota</taxon>
        <taxon>Alphaproteobacteria</taxon>
        <taxon>Rhodospirillales</taxon>
        <taxon>Rhodospirillaceae</taxon>
        <taxon>Magnetospirillum</taxon>
    </lineage>
</organism>
<dbReference type="GO" id="GO:0046933">
    <property type="term" value="F:proton-transporting ATP synthase activity, rotational mechanism"/>
    <property type="evidence" value="ECO:0007669"/>
    <property type="project" value="UniProtKB-UniRule"/>
</dbReference>
<protein>
    <recommendedName>
        <fullName evidence="10">ATP synthase epsilon chain</fullName>
    </recommendedName>
    <alternativeName>
        <fullName evidence="10">ATP synthase F1 sector epsilon subunit</fullName>
    </alternativeName>
    <alternativeName>
        <fullName evidence="10">F-ATPase epsilon subunit</fullName>
    </alternativeName>
</protein>
<evidence type="ECO:0000256" key="1">
    <source>
        <dbReference type="ARBA" id="ARBA00003543"/>
    </source>
</evidence>
<dbReference type="Pfam" id="PF02823">
    <property type="entry name" value="ATP-synt_DE_N"/>
    <property type="match status" value="1"/>
</dbReference>
<dbReference type="Proteomes" id="UP000078543">
    <property type="component" value="Unassembled WGS sequence"/>
</dbReference>
<dbReference type="GO" id="GO:0045259">
    <property type="term" value="C:proton-transporting ATP synthase complex"/>
    <property type="evidence" value="ECO:0007669"/>
    <property type="project" value="UniProtKB-KW"/>
</dbReference>
<keyword evidence="8 10" id="KW-0139">CF(1)</keyword>
<dbReference type="EMBL" id="LWQU01000123">
    <property type="protein sequence ID" value="OAN54001.1"/>
    <property type="molecule type" value="Genomic_DNA"/>
</dbReference>
<feature type="domain" description="ATP synthase F1 complex delta/epsilon subunit N-terminal" evidence="12">
    <location>
        <begin position="6"/>
        <end position="84"/>
    </location>
</feature>
<keyword evidence="4 10" id="KW-0813">Transport</keyword>
<evidence type="ECO:0000256" key="10">
    <source>
        <dbReference type="HAMAP-Rule" id="MF_00530"/>
    </source>
</evidence>
<keyword evidence="10" id="KW-1003">Cell membrane</keyword>
<evidence type="ECO:0000313" key="14">
    <source>
        <dbReference type="Proteomes" id="UP000078543"/>
    </source>
</evidence>
<comment type="similarity">
    <text evidence="3 10 11">Belongs to the ATPase epsilon chain family.</text>
</comment>
<dbReference type="GO" id="GO:0005886">
    <property type="term" value="C:plasma membrane"/>
    <property type="evidence" value="ECO:0007669"/>
    <property type="project" value="UniProtKB-SubCell"/>
</dbReference>
<evidence type="ECO:0000259" key="12">
    <source>
        <dbReference type="Pfam" id="PF02823"/>
    </source>
</evidence>
<evidence type="ECO:0000313" key="13">
    <source>
        <dbReference type="EMBL" id="OAN54001.1"/>
    </source>
</evidence>
<comment type="subcellular location">
    <subcellularLocation>
        <location evidence="10">Cell membrane</location>
        <topology evidence="10">Peripheral membrane protein</topology>
    </subcellularLocation>
    <subcellularLocation>
        <location evidence="2">Endomembrane system</location>
        <topology evidence="2">Peripheral membrane protein</topology>
    </subcellularLocation>
</comment>
<evidence type="ECO:0000256" key="9">
    <source>
        <dbReference type="ARBA" id="ARBA00023310"/>
    </source>
</evidence>
<dbReference type="PANTHER" id="PTHR13822">
    <property type="entry name" value="ATP SYNTHASE DELTA/EPSILON CHAIN"/>
    <property type="match status" value="1"/>
</dbReference>
<dbReference type="GO" id="GO:0012505">
    <property type="term" value="C:endomembrane system"/>
    <property type="evidence" value="ECO:0007669"/>
    <property type="project" value="UniProtKB-SubCell"/>
</dbReference>
<reference evidence="13 14" key="1">
    <citation type="submission" date="2016-04" db="EMBL/GenBank/DDBJ databases">
        <title>Draft genome sequence of freshwater magnetotactic bacteria Magnetospirillum marisnigri SP-1 and Magnetospirillum moscoviense BB-1.</title>
        <authorList>
            <person name="Koziaeva V."/>
            <person name="Dziuba M.V."/>
            <person name="Ivanov T.M."/>
            <person name="Kuznetsov B."/>
            <person name="Grouzdev D.S."/>
        </authorList>
    </citation>
    <scope>NUCLEOTIDE SEQUENCE [LARGE SCALE GENOMIC DNA]</scope>
    <source>
        <strain evidence="13 14">BB-1</strain>
    </source>
</reference>
<dbReference type="GO" id="GO:0005524">
    <property type="term" value="F:ATP binding"/>
    <property type="evidence" value="ECO:0007669"/>
    <property type="project" value="UniProtKB-UniRule"/>
</dbReference>
<dbReference type="CDD" id="cd12152">
    <property type="entry name" value="F1-ATPase_delta"/>
    <property type="match status" value="1"/>
</dbReference>
<dbReference type="NCBIfam" id="TIGR01216">
    <property type="entry name" value="ATP_synt_epsi"/>
    <property type="match status" value="1"/>
</dbReference>
<evidence type="ECO:0000256" key="6">
    <source>
        <dbReference type="ARBA" id="ARBA00023065"/>
    </source>
</evidence>
<dbReference type="STRING" id="1437059.A6A05_09320"/>
<sequence length="135" mass="14228">MADKIKFELVSPAKLLISSPVDMVIVPGTEGDFGALAQHAPMITTVRPGVIDVHDGGKVSNRIFVAGGFAEVNEERITVLAEEALPVADITHDMYSARLQAAKEALADAKTDGARIAAEQLLSIAQAMQAAAPRH</sequence>
<accession>A0A178MUP1</accession>
<keyword evidence="6 10" id="KW-0406">Ion transport</keyword>
<name>A0A178MUP1_9PROT</name>
<dbReference type="InterPro" id="IPR001469">
    <property type="entry name" value="ATP_synth_F1_dsu/esu"/>
</dbReference>
<comment type="function">
    <text evidence="1 10">Produces ATP from ADP in the presence of a proton gradient across the membrane.</text>
</comment>
<dbReference type="Gene3D" id="2.60.15.10">
    <property type="entry name" value="F0F1 ATP synthase delta/epsilon subunit, N-terminal"/>
    <property type="match status" value="1"/>
</dbReference>
<evidence type="ECO:0000256" key="8">
    <source>
        <dbReference type="ARBA" id="ARBA00023196"/>
    </source>
</evidence>
<dbReference type="NCBIfam" id="NF001851">
    <property type="entry name" value="PRK00571.2-4"/>
    <property type="match status" value="1"/>
</dbReference>
<keyword evidence="7 10" id="KW-0472">Membrane</keyword>
<evidence type="ECO:0000256" key="5">
    <source>
        <dbReference type="ARBA" id="ARBA00022781"/>
    </source>
</evidence>
<keyword evidence="14" id="KW-1185">Reference proteome</keyword>
<evidence type="ECO:0000256" key="3">
    <source>
        <dbReference type="ARBA" id="ARBA00005712"/>
    </source>
</evidence>
<evidence type="ECO:0000256" key="4">
    <source>
        <dbReference type="ARBA" id="ARBA00022448"/>
    </source>
</evidence>
<dbReference type="OrthoDB" id="9799969at2"/>
<evidence type="ECO:0000256" key="11">
    <source>
        <dbReference type="RuleBase" id="RU003656"/>
    </source>
</evidence>
<proteinExistence type="inferred from homology"/>
<dbReference type="InterPro" id="IPR036771">
    <property type="entry name" value="ATPsynth_dsu/esu_N"/>
</dbReference>